<proteinExistence type="predicted"/>
<gene>
    <name evidence="1" type="ORF">P3T76_006839</name>
</gene>
<dbReference type="PANTHER" id="PTHR33324:SF2">
    <property type="entry name" value="MYB_SANT-LIKE DNA-BINDING DOMAIN-CONTAINING PROTEIN"/>
    <property type="match status" value="1"/>
</dbReference>
<sequence>MRGSWDEDGVDGGPSSMELLLEWLSMPGNASRWRKAAGNGRKRETRTDLIDEIHDLLLSYGIKHRTSGSIWGRIYLLECELEKAQSWLKAKGVRDYDDSRETEDAVLKLCPYYPAISPLLLLPPHRSVAQRARNNVYRNDTYCIDDDKAAVFHSSSEDEEELPKLGFKRTRVSPHERYLDDGIKRARVEENSHGIKLEDTKSSTVLVSELDERREMFKLELQVKRDEALVVRAKARKELRDAGVPFATIEHLLPLEMLPLEM</sequence>
<organism evidence="1 2">
    <name type="scientific">Phytophthora citrophthora</name>
    <dbReference type="NCBI Taxonomy" id="4793"/>
    <lineage>
        <taxon>Eukaryota</taxon>
        <taxon>Sar</taxon>
        <taxon>Stramenopiles</taxon>
        <taxon>Oomycota</taxon>
        <taxon>Peronosporomycetes</taxon>
        <taxon>Peronosporales</taxon>
        <taxon>Peronosporaceae</taxon>
        <taxon>Phytophthora</taxon>
    </lineage>
</organism>
<dbReference type="EMBL" id="JASMQC010000011">
    <property type="protein sequence ID" value="KAK1941775.1"/>
    <property type="molecule type" value="Genomic_DNA"/>
</dbReference>
<protein>
    <submittedName>
        <fullName evidence="1">Uncharacterized protein</fullName>
    </submittedName>
</protein>
<keyword evidence="2" id="KW-1185">Reference proteome</keyword>
<evidence type="ECO:0000313" key="1">
    <source>
        <dbReference type="EMBL" id="KAK1941775.1"/>
    </source>
</evidence>
<comment type="caution">
    <text evidence="1">The sequence shown here is derived from an EMBL/GenBank/DDBJ whole genome shotgun (WGS) entry which is preliminary data.</text>
</comment>
<reference evidence="1" key="1">
    <citation type="submission" date="2023-08" db="EMBL/GenBank/DDBJ databases">
        <title>Reference Genome Resource for the Citrus Pathogen Phytophthora citrophthora.</title>
        <authorList>
            <person name="Moller H."/>
            <person name="Coetzee B."/>
            <person name="Rose L.J."/>
            <person name="Van Niekerk J.M."/>
        </authorList>
    </citation>
    <scope>NUCLEOTIDE SEQUENCE</scope>
    <source>
        <strain evidence="1">STE-U-9442</strain>
    </source>
</reference>
<name>A0AAD9GNP0_9STRA</name>
<dbReference type="AlphaFoldDB" id="A0AAD9GNP0"/>
<dbReference type="Proteomes" id="UP001259832">
    <property type="component" value="Unassembled WGS sequence"/>
</dbReference>
<evidence type="ECO:0000313" key="2">
    <source>
        <dbReference type="Proteomes" id="UP001259832"/>
    </source>
</evidence>
<dbReference type="PANTHER" id="PTHR33324">
    <property type="entry name" value="EXPRESSED PROTEIN"/>
    <property type="match status" value="1"/>
</dbReference>
<accession>A0AAD9GNP0</accession>